<evidence type="ECO:0000313" key="2">
    <source>
        <dbReference type="Proteomes" id="UP000183190"/>
    </source>
</evidence>
<name>A0A1H6LP00_RUMFL</name>
<organism evidence="1 2">
    <name type="scientific">Ruminococcus flavefaciens</name>
    <dbReference type="NCBI Taxonomy" id="1265"/>
    <lineage>
        <taxon>Bacteria</taxon>
        <taxon>Bacillati</taxon>
        <taxon>Bacillota</taxon>
        <taxon>Clostridia</taxon>
        <taxon>Eubacteriales</taxon>
        <taxon>Oscillospiraceae</taxon>
        <taxon>Ruminococcus</taxon>
    </lineage>
</organism>
<dbReference type="OrthoDB" id="1824860at2"/>
<evidence type="ECO:0000313" key="1">
    <source>
        <dbReference type="EMBL" id="SEH86668.1"/>
    </source>
</evidence>
<dbReference type="Proteomes" id="UP000183190">
    <property type="component" value="Unassembled WGS sequence"/>
</dbReference>
<protein>
    <submittedName>
        <fullName evidence="1">Uncharacterized protein</fullName>
    </submittedName>
</protein>
<sequence>MKKPEIIEKLPKFPITEFRHSDAQVVLRLVTILAACHLSGKINRVLKRLQKMEHPDEFINILK</sequence>
<dbReference type="RefSeq" id="WP_074719023.1">
    <property type="nucleotide sequence ID" value="NZ_FNWV01000020.1"/>
</dbReference>
<dbReference type="EMBL" id="FNWV01000020">
    <property type="protein sequence ID" value="SEH86668.1"/>
    <property type="molecule type" value="Genomic_DNA"/>
</dbReference>
<reference evidence="1 2" key="1">
    <citation type="submission" date="2016-10" db="EMBL/GenBank/DDBJ databases">
        <authorList>
            <person name="de Groot N.N."/>
        </authorList>
    </citation>
    <scope>NUCLEOTIDE SEQUENCE [LARGE SCALE GENOMIC DNA]</scope>
    <source>
        <strain evidence="1 2">YAD2003</strain>
    </source>
</reference>
<dbReference type="AlphaFoldDB" id="A0A1H6LP00"/>
<proteinExistence type="predicted"/>
<gene>
    <name evidence="1" type="ORF">SAMN02910265_03105</name>
</gene>
<accession>A0A1H6LP00</accession>